<organism evidence="1 2">
    <name type="scientific">Eubacterium plexicaudatum ASF492</name>
    <dbReference type="NCBI Taxonomy" id="1235802"/>
    <lineage>
        <taxon>Bacteria</taxon>
        <taxon>Bacillati</taxon>
        <taxon>Bacillota</taxon>
        <taxon>Clostridia</taxon>
        <taxon>Eubacteriales</taxon>
        <taxon>Eubacteriaceae</taxon>
        <taxon>Eubacterium</taxon>
    </lineage>
</organism>
<reference evidence="1 2" key="1">
    <citation type="journal article" date="2014" name="Genome Announc.">
        <title>Draft genome sequences of the altered schaedler flora, a defined bacterial community from gnotobiotic mice.</title>
        <authorList>
            <person name="Wannemuehler M.J."/>
            <person name="Overstreet A.M."/>
            <person name="Ward D.V."/>
            <person name="Phillips G.J."/>
        </authorList>
    </citation>
    <scope>NUCLEOTIDE SEQUENCE [LARGE SCALE GENOMIC DNA]</scope>
    <source>
        <strain evidence="1 2">ASF492</strain>
    </source>
</reference>
<dbReference type="HOGENOM" id="CLU_823220_0_0_9"/>
<evidence type="ECO:0000313" key="1">
    <source>
        <dbReference type="EMBL" id="EMZ21835.1"/>
    </source>
</evidence>
<protein>
    <submittedName>
        <fullName evidence="1">Uncharacterized protein</fullName>
    </submittedName>
</protein>
<dbReference type="AlphaFoldDB" id="N2A6X7"/>
<dbReference type="Proteomes" id="UP000012589">
    <property type="component" value="Unassembled WGS sequence"/>
</dbReference>
<gene>
    <name evidence="1" type="ORF">C823_04286</name>
</gene>
<comment type="caution">
    <text evidence="1">The sequence shown here is derived from an EMBL/GenBank/DDBJ whole genome shotgun (WGS) entry which is preliminary data.</text>
</comment>
<dbReference type="PATRIC" id="fig|1235802.3.peg.4552"/>
<keyword evidence="2" id="KW-1185">Reference proteome</keyword>
<dbReference type="STRING" id="1235802.C823_04286"/>
<proteinExistence type="predicted"/>
<dbReference type="OrthoDB" id="9812429at2"/>
<accession>N2A6X7</accession>
<evidence type="ECO:0000313" key="2">
    <source>
        <dbReference type="Proteomes" id="UP000012589"/>
    </source>
</evidence>
<sequence>MKKRIIIRQGAVMGILSAMFFFAVEANLNLLNVHASEMSTLYSEDAVQNALEDFFEDFLDTMLSDSSKDYSSDDFATINGYIAAKYLVAKREGNKILLDGIQAVSLEEVVLEELLEKDDSLEATVYVNYEYSWGSGSQEDTCRTGSLYLVTLAKSNEGYKVLDLDDIENDEVQMAKDSICISAQNSKDIYQSADEYFDKIRQNAIDMTETVIDHKALESEDEVLFAPDNIKVTYDTSKSRNWGYKLGDKYENYIFKRAAEAYTNFISQCIRAGYDGADGYKEAFCNYVTSNSWIEPRVTVSNNSNVYRVCKINCVNHHRLFDTPIFFRLKYFQQSCA</sequence>
<name>N2A6X7_9FIRM</name>
<dbReference type="EMBL" id="AQFT01000126">
    <property type="protein sequence ID" value="EMZ21835.1"/>
    <property type="molecule type" value="Genomic_DNA"/>
</dbReference>